<evidence type="ECO:0000313" key="2">
    <source>
        <dbReference type="EMBL" id="TMW99923.1"/>
    </source>
</evidence>
<evidence type="ECO:0008006" key="3">
    <source>
        <dbReference type="Google" id="ProtNLM"/>
    </source>
</evidence>
<gene>
    <name evidence="2" type="ORF">EJD97_001697</name>
</gene>
<sequence length="220" mass="24061">MNIRRNAGRRVGEAAAGGNQAPPQAPAARVQAITALAQAITVKDTREGCPRENPHASTVASVNEEEKAELSAYQLKYVAHVWYKMWMDGGAPGNVPITRDVLNTAFLERFFPREQREAKSGHMIRDCPHVKNHTKADTQPQPNPTAAAKTTKRNRFDALKGREEQEKSANVVTGLIHSLGTLTLADIDHVSIMKSCVSPTPKRGGTTGKSDPKHAIVHRY</sequence>
<dbReference type="EMBL" id="RXGB01001191">
    <property type="protein sequence ID" value="TMW99923.1"/>
    <property type="molecule type" value="Genomic_DNA"/>
</dbReference>
<dbReference type="AlphaFoldDB" id="A0A6N2C5F4"/>
<feature type="region of interest" description="Disordered" evidence="1">
    <location>
        <begin position="132"/>
        <end position="153"/>
    </location>
</feature>
<organism evidence="2">
    <name type="scientific">Solanum chilense</name>
    <name type="common">Tomato</name>
    <name type="synonym">Lycopersicon chilense</name>
    <dbReference type="NCBI Taxonomy" id="4083"/>
    <lineage>
        <taxon>Eukaryota</taxon>
        <taxon>Viridiplantae</taxon>
        <taxon>Streptophyta</taxon>
        <taxon>Embryophyta</taxon>
        <taxon>Tracheophyta</taxon>
        <taxon>Spermatophyta</taxon>
        <taxon>Magnoliopsida</taxon>
        <taxon>eudicotyledons</taxon>
        <taxon>Gunneridae</taxon>
        <taxon>Pentapetalae</taxon>
        <taxon>asterids</taxon>
        <taxon>lamiids</taxon>
        <taxon>Solanales</taxon>
        <taxon>Solanaceae</taxon>
        <taxon>Solanoideae</taxon>
        <taxon>Solaneae</taxon>
        <taxon>Solanum</taxon>
        <taxon>Solanum subgen. Lycopersicon</taxon>
    </lineage>
</organism>
<name>A0A6N2C5F4_SOLCI</name>
<feature type="region of interest" description="Disordered" evidence="1">
    <location>
        <begin position="1"/>
        <end position="26"/>
    </location>
</feature>
<accession>A0A6N2C5F4</accession>
<feature type="compositionally biased region" description="Low complexity" evidence="1">
    <location>
        <begin position="13"/>
        <end position="26"/>
    </location>
</feature>
<comment type="caution">
    <text evidence="2">The sequence shown here is derived from an EMBL/GenBank/DDBJ whole genome shotgun (WGS) entry which is preliminary data.</text>
</comment>
<protein>
    <recommendedName>
        <fullName evidence="3">Retrotransposon gag domain-containing protein</fullName>
    </recommendedName>
</protein>
<feature type="region of interest" description="Disordered" evidence="1">
    <location>
        <begin position="198"/>
        <end position="220"/>
    </location>
</feature>
<reference evidence="2" key="1">
    <citation type="submission" date="2019-05" db="EMBL/GenBank/DDBJ databases">
        <title>The de novo reference genome and transcriptome assemblies of the wild tomato species Solanum chilense.</title>
        <authorList>
            <person name="Stam R."/>
            <person name="Nosenko T."/>
            <person name="Hoerger A.C."/>
            <person name="Stephan W."/>
            <person name="Seidel M.A."/>
            <person name="Kuhn J.M.M."/>
            <person name="Haberer G."/>
            <person name="Tellier A."/>
        </authorList>
    </citation>
    <scope>NUCLEOTIDE SEQUENCE</scope>
    <source>
        <tissue evidence="2">Mature leaves</tissue>
    </source>
</reference>
<evidence type="ECO:0000256" key="1">
    <source>
        <dbReference type="SAM" id="MobiDB-lite"/>
    </source>
</evidence>
<proteinExistence type="predicted"/>